<accession>A0AAW9D0Q1</accession>
<comment type="caution">
    <text evidence="1">The sequence shown here is derived from an EMBL/GenBank/DDBJ whole genome shotgun (WGS) entry which is preliminary data.</text>
</comment>
<dbReference type="EMBL" id="QXCT01000002">
    <property type="protein sequence ID" value="MDW9256387.1"/>
    <property type="molecule type" value="Genomic_DNA"/>
</dbReference>
<evidence type="ECO:0000313" key="1">
    <source>
        <dbReference type="EMBL" id="MDW9256387.1"/>
    </source>
</evidence>
<organism evidence="1 2">
    <name type="scientific">Burkholderia thailandensis</name>
    <dbReference type="NCBI Taxonomy" id="57975"/>
    <lineage>
        <taxon>Bacteria</taxon>
        <taxon>Pseudomonadati</taxon>
        <taxon>Pseudomonadota</taxon>
        <taxon>Betaproteobacteria</taxon>
        <taxon>Burkholderiales</taxon>
        <taxon>Burkholderiaceae</taxon>
        <taxon>Burkholderia</taxon>
        <taxon>pseudomallei group</taxon>
    </lineage>
</organism>
<dbReference type="Proteomes" id="UP001272137">
    <property type="component" value="Unassembled WGS sequence"/>
</dbReference>
<gene>
    <name evidence="1" type="ORF">C7S16_3848</name>
</gene>
<evidence type="ECO:0000313" key="2">
    <source>
        <dbReference type="Proteomes" id="UP001272137"/>
    </source>
</evidence>
<protein>
    <submittedName>
        <fullName evidence="1">Uncharacterized protein</fullName>
    </submittedName>
</protein>
<proteinExistence type="predicted"/>
<sequence>MWLRRGAEIRIGPEEIRNATRAETPSLRCRSSAVQRFKGSAVPPQFAAQHIGTAWCGRHAKCAIDA</sequence>
<dbReference type="AlphaFoldDB" id="A0AAW9D0Q1"/>
<reference evidence="1" key="1">
    <citation type="submission" date="2018-08" db="EMBL/GenBank/DDBJ databases">
        <title>Identification of Burkholderia cepacia strains that express a Burkholderia pseudomallei-like capsular polysaccharide.</title>
        <authorList>
            <person name="Burtnick M.N."/>
            <person name="Vongsouvath M."/>
            <person name="Newton P."/>
            <person name="Wuthiekanun V."/>
            <person name="Limmathurotsakul D."/>
            <person name="Brett P.J."/>
            <person name="Chantratita N."/>
            <person name="Dance D.A."/>
        </authorList>
    </citation>
    <scope>NUCLEOTIDE SEQUENCE</scope>
    <source>
        <strain evidence="1">SBXCC001</strain>
    </source>
</reference>
<name>A0AAW9D0Q1_BURTH</name>